<dbReference type="RefSeq" id="WP_193903442.1">
    <property type="nucleotide sequence ID" value="NZ_CP063450.1"/>
</dbReference>
<accession>A0A7M2XS91</accession>
<evidence type="ECO:0000256" key="1">
    <source>
        <dbReference type="ARBA" id="ARBA00022741"/>
    </source>
</evidence>
<dbReference type="Gene3D" id="3.40.50.300">
    <property type="entry name" value="P-loop containing nucleotide triphosphate hydrolases"/>
    <property type="match status" value="1"/>
</dbReference>
<dbReference type="Proteomes" id="UP000593818">
    <property type="component" value="Chromosome"/>
</dbReference>
<gene>
    <name evidence="5" type="ORF">INP59_07280</name>
</gene>
<evidence type="ECO:0000313" key="6">
    <source>
        <dbReference type="Proteomes" id="UP000593818"/>
    </source>
</evidence>
<dbReference type="Pfam" id="PF01580">
    <property type="entry name" value="FtsK_SpoIIIE"/>
    <property type="match status" value="1"/>
</dbReference>
<dbReference type="PANTHER" id="PTHR22683">
    <property type="entry name" value="SPORULATION PROTEIN RELATED"/>
    <property type="match status" value="1"/>
</dbReference>
<dbReference type="GO" id="GO:0005524">
    <property type="term" value="F:ATP binding"/>
    <property type="evidence" value="ECO:0007669"/>
    <property type="project" value="UniProtKB-UniRule"/>
</dbReference>
<evidence type="ECO:0000313" key="5">
    <source>
        <dbReference type="EMBL" id="QOW00144.1"/>
    </source>
</evidence>
<evidence type="ECO:0000256" key="2">
    <source>
        <dbReference type="ARBA" id="ARBA00022840"/>
    </source>
</evidence>
<feature type="domain" description="FtsK" evidence="4">
    <location>
        <begin position="376"/>
        <end position="582"/>
    </location>
</feature>
<dbReference type="SUPFAM" id="SSF52540">
    <property type="entry name" value="P-loop containing nucleoside triphosphate hydrolases"/>
    <property type="match status" value="1"/>
</dbReference>
<name>A0A7M2XS91_9NOCA</name>
<evidence type="ECO:0000259" key="4">
    <source>
        <dbReference type="PROSITE" id="PS50901"/>
    </source>
</evidence>
<protein>
    <recommendedName>
        <fullName evidence="4">FtsK domain-containing protein</fullName>
    </recommendedName>
</protein>
<keyword evidence="6" id="KW-1185">Reference proteome</keyword>
<dbReference type="InterPro" id="IPR002543">
    <property type="entry name" value="FtsK_dom"/>
</dbReference>
<reference evidence="5 6" key="1">
    <citation type="submission" date="2020-10" db="EMBL/GenBank/DDBJ databases">
        <title>Whole genome sequence of oil-degrading bacteria Rhodococcus pyridinivorans strain 5Ap.</title>
        <authorList>
            <person name="Akhremchuk A.E."/>
            <person name="Valentovich L.N."/>
            <person name="Charniauskaya M.I."/>
            <person name="Bukliarevich H.A."/>
            <person name="Titok M.A."/>
        </authorList>
    </citation>
    <scope>NUCLEOTIDE SEQUENCE [LARGE SCALE GENOMIC DNA]</scope>
    <source>
        <strain evidence="5 6">5Ap</strain>
    </source>
</reference>
<dbReference type="GO" id="GO:0003677">
    <property type="term" value="F:DNA binding"/>
    <property type="evidence" value="ECO:0007669"/>
    <property type="project" value="InterPro"/>
</dbReference>
<dbReference type="EMBL" id="CP063450">
    <property type="protein sequence ID" value="QOW00144.1"/>
    <property type="molecule type" value="Genomic_DNA"/>
</dbReference>
<proteinExistence type="predicted"/>
<feature type="binding site" evidence="3">
    <location>
        <begin position="397"/>
        <end position="404"/>
    </location>
    <ligand>
        <name>ATP</name>
        <dbReference type="ChEBI" id="CHEBI:30616"/>
    </ligand>
</feature>
<sequence length="905" mass="99099">MGSEDDGFEIELRERLRDLHTTVARLEASIDTHRAEAVAEVEQLIADERTALDNRASVAKSQVDAKFTEAARTVRADTEAAVTQLAPGVASTAWTDTREGDAPVRPASYVRFGTVTSGASALAPFLEHPGWLLRGPSPTALEQINNVLLRTVAQTPLRFLRLRVFDPRIEGALGAFAKLREADPASFPPGAHSTSDLNDLLSQVVAQASVNAEQMGSHHARTLGELWEDEGRAVAPYTIVVVLSYPLGIDEATQNMLVRLAESGYPRGVSLLVQRDEDAKPARGVKPKDLEKLLVPFESVDDRWISSVLPDTIQVRHDLPAPREVARAIVQDAVHAVGSDTGPVVPLSELLAKHVDNPWTDTADDVIEAVIGRRGQEPLSIGLRSENPPHPNLLIGGAVGQGKSNLLLDIIYSLAVRYSPDELEMLLLDFKQGLEFKRFDKDADGENWLPHARVLSLESNKPFGLAVLEFVSDELERRAEVFNDARCNGITEYRARTGLPMPRMLLIIDEFQVLFDGDDDLTDQAVRLFENLAKQGRAFGIHILLSSQTVSGISGLRAKGESIFAQFPIRISLKNTREESEAILSRQNTAAAELTYRGEVVVNRNLGLASNNERAVAAYAEPSFLVDLQSRLWRRDTRRREPWVFLGRSWAQWPAAPVVSEESEAWIGRPIAITDRPVTVRFDRDIDQSIAVVGTGDREAEAVLGAVVATATANWGSSGRVVVLDGNSASAEDPEMLRAALDRCRLRDQDVQVIDRDAITRFVVDTLPGFMTDNSAPTLIVALALQKVADFADEQPRDPEDEFSYETVSAAEVLREVATRGGTVGLYLVGWWPNLRAVASHLSFDHAGVGTYVMLRAGLDDLRSVAGPHMNAPEGTPRVVVVDRSSHEGAQVVVPFEPLTTEVTR</sequence>
<dbReference type="PROSITE" id="PS50901">
    <property type="entry name" value="FTSK"/>
    <property type="match status" value="1"/>
</dbReference>
<evidence type="ECO:0000256" key="3">
    <source>
        <dbReference type="PROSITE-ProRule" id="PRU00289"/>
    </source>
</evidence>
<dbReference type="PANTHER" id="PTHR22683:SF41">
    <property type="entry name" value="DNA TRANSLOCASE FTSK"/>
    <property type="match status" value="1"/>
</dbReference>
<dbReference type="InterPro" id="IPR027417">
    <property type="entry name" value="P-loop_NTPase"/>
</dbReference>
<dbReference type="InterPro" id="IPR050206">
    <property type="entry name" value="FtsK/SpoIIIE/SftA"/>
</dbReference>
<organism evidence="5 6">
    <name type="scientific">Rhodococcus pyridinivorans</name>
    <dbReference type="NCBI Taxonomy" id="103816"/>
    <lineage>
        <taxon>Bacteria</taxon>
        <taxon>Bacillati</taxon>
        <taxon>Actinomycetota</taxon>
        <taxon>Actinomycetes</taxon>
        <taxon>Mycobacteriales</taxon>
        <taxon>Nocardiaceae</taxon>
        <taxon>Rhodococcus</taxon>
    </lineage>
</organism>
<dbReference type="AlphaFoldDB" id="A0A7M2XS91"/>
<keyword evidence="1 3" id="KW-0547">Nucleotide-binding</keyword>
<keyword evidence="2 3" id="KW-0067">ATP-binding</keyword>